<dbReference type="AlphaFoldDB" id="A0A0F9DJ16"/>
<name>A0A0F9DJ16_9ZZZZ</name>
<comment type="caution">
    <text evidence="1">The sequence shown here is derived from an EMBL/GenBank/DDBJ whole genome shotgun (WGS) entry which is preliminary data.</text>
</comment>
<organism evidence="1">
    <name type="scientific">marine sediment metagenome</name>
    <dbReference type="NCBI Taxonomy" id="412755"/>
    <lineage>
        <taxon>unclassified sequences</taxon>
        <taxon>metagenomes</taxon>
        <taxon>ecological metagenomes</taxon>
    </lineage>
</organism>
<evidence type="ECO:0000313" key="1">
    <source>
        <dbReference type="EMBL" id="KKL61654.1"/>
    </source>
</evidence>
<gene>
    <name evidence="1" type="ORF">LCGC14_2193150</name>
</gene>
<protein>
    <submittedName>
        <fullName evidence="1">Uncharacterized protein</fullName>
    </submittedName>
</protein>
<accession>A0A0F9DJ16</accession>
<dbReference type="EMBL" id="LAZR01028755">
    <property type="protein sequence ID" value="KKL61654.1"/>
    <property type="molecule type" value="Genomic_DNA"/>
</dbReference>
<proteinExistence type="predicted"/>
<reference evidence="1" key="1">
    <citation type="journal article" date="2015" name="Nature">
        <title>Complex archaea that bridge the gap between prokaryotes and eukaryotes.</title>
        <authorList>
            <person name="Spang A."/>
            <person name="Saw J.H."/>
            <person name="Jorgensen S.L."/>
            <person name="Zaremba-Niedzwiedzka K."/>
            <person name="Martijn J."/>
            <person name="Lind A.E."/>
            <person name="van Eijk R."/>
            <person name="Schleper C."/>
            <person name="Guy L."/>
            <person name="Ettema T.J."/>
        </authorList>
    </citation>
    <scope>NUCLEOTIDE SEQUENCE</scope>
</reference>
<sequence length="167" mass="18736">MISLNHYKGYSIYVSDNGWFFAFDKDQGDEVEEARGDSVSSSQSYNTLTQNIDGLESSVRRDRDRPEFPVIDTNGYKGTVRGIHAGTGNPNTKMEVGSATDVFYLIPLVEGLIADRRRLLTEASAIAEQLDAYKLPSLRYGLRNVNAVQNAEEQMRSTWKTLNADQF</sequence>